<evidence type="ECO:0000313" key="2">
    <source>
        <dbReference type="Proteomes" id="UP000011991"/>
    </source>
</evidence>
<dbReference type="EMBL" id="ANOG01000105">
    <property type="protein sequence ID" value="EMI22402.1"/>
    <property type="molecule type" value="Genomic_DNA"/>
</dbReference>
<dbReference type="PANTHER" id="PTHR37833:SF1">
    <property type="entry name" value="SIGNAL PEPTIDE PROTEIN"/>
    <property type="match status" value="1"/>
</dbReference>
<dbReference type="Proteomes" id="UP000011991">
    <property type="component" value="Unassembled WGS sequence"/>
</dbReference>
<comment type="caution">
    <text evidence="1">The sequence shown here is derived from an EMBL/GenBank/DDBJ whole genome shotgun (WGS) entry which is preliminary data.</text>
</comment>
<sequence length="147" mass="15890">MTVFGLAVAIGAVTKYKPYGVPDHRRAEYDAILAKLSSEAKAIAKAEKSKSPVAKITQTEFDFGLLDPGTSGAKHDFVIYNDGQDELLLTAAGSSCKCTVAKIEDRIVPAGESRPVTLIWNVGEDVSDQYEQVAFIETNDPRNQPSN</sequence>
<dbReference type="InterPro" id="IPR013783">
    <property type="entry name" value="Ig-like_fold"/>
</dbReference>
<dbReference type="PANTHER" id="PTHR37833">
    <property type="entry name" value="LIPOPROTEIN-RELATED"/>
    <property type="match status" value="1"/>
</dbReference>
<name>M5S438_9BACT</name>
<accession>M5S438</accession>
<organism evidence="1 2">
    <name type="scientific">Rhodopirellula maiorica SM1</name>
    <dbReference type="NCBI Taxonomy" id="1265738"/>
    <lineage>
        <taxon>Bacteria</taxon>
        <taxon>Pseudomonadati</taxon>
        <taxon>Planctomycetota</taxon>
        <taxon>Planctomycetia</taxon>
        <taxon>Pirellulales</taxon>
        <taxon>Pirellulaceae</taxon>
        <taxon>Novipirellula</taxon>
    </lineage>
</organism>
<keyword evidence="2" id="KW-1185">Reference proteome</keyword>
<dbReference type="Gene3D" id="2.60.40.10">
    <property type="entry name" value="Immunoglobulins"/>
    <property type="match status" value="1"/>
</dbReference>
<reference evidence="1 2" key="1">
    <citation type="journal article" date="2013" name="Mar. Genomics">
        <title>Expression of sulfatases in Rhodopirellula baltica and the diversity of sulfatases in the genus Rhodopirellula.</title>
        <authorList>
            <person name="Wegner C.E."/>
            <person name="Richter-Heitmann T."/>
            <person name="Klindworth A."/>
            <person name="Klockow C."/>
            <person name="Richter M."/>
            <person name="Achstetter T."/>
            <person name="Glockner F.O."/>
            <person name="Harder J."/>
        </authorList>
    </citation>
    <scope>NUCLEOTIDE SEQUENCE [LARGE SCALE GENOMIC DNA]</scope>
    <source>
        <strain evidence="1 2">SM1</strain>
    </source>
</reference>
<evidence type="ECO:0000313" key="1">
    <source>
        <dbReference type="EMBL" id="EMI22402.1"/>
    </source>
</evidence>
<dbReference type="AlphaFoldDB" id="M5S438"/>
<dbReference type="InterPro" id="IPR011467">
    <property type="entry name" value="DUF1573"/>
</dbReference>
<dbReference type="PATRIC" id="fig|1265738.3.peg.671"/>
<gene>
    <name evidence="1" type="ORF">RMSM_00672</name>
</gene>
<proteinExistence type="predicted"/>
<protein>
    <submittedName>
        <fullName evidence="1">Protein containing DUF1573</fullName>
    </submittedName>
</protein>
<dbReference type="Pfam" id="PF07610">
    <property type="entry name" value="DUF1573"/>
    <property type="match status" value="1"/>
</dbReference>